<dbReference type="EMBL" id="SHNN01000004">
    <property type="protein sequence ID" value="MCX2982746.1"/>
    <property type="molecule type" value="Genomic_DNA"/>
</dbReference>
<organism evidence="2 3">
    <name type="scientific">Candidatus Litorirhabdus singularis</name>
    <dbReference type="NCBI Taxonomy" id="2518993"/>
    <lineage>
        <taxon>Bacteria</taxon>
        <taxon>Pseudomonadati</taxon>
        <taxon>Pseudomonadota</taxon>
        <taxon>Gammaproteobacteria</taxon>
        <taxon>Cellvibrionales</taxon>
        <taxon>Halieaceae</taxon>
        <taxon>Candidatus Litorirhabdus</taxon>
    </lineage>
</organism>
<comment type="caution">
    <text evidence="2">The sequence shown here is derived from an EMBL/GenBank/DDBJ whole genome shotgun (WGS) entry which is preliminary data.</text>
</comment>
<keyword evidence="3" id="KW-1185">Reference proteome</keyword>
<dbReference type="InterPro" id="IPR010870">
    <property type="entry name" value="Porin_O/P"/>
</dbReference>
<keyword evidence="1" id="KW-0732">Signal</keyword>
<evidence type="ECO:0000313" key="3">
    <source>
        <dbReference type="Proteomes" id="UP001143362"/>
    </source>
</evidence>
<gene>
    <name evidence="2" type="ORF">EYC98_17930</name>
</gene>
<evidence type="ECO:0000256" key="1">
    <source>
        <dbReference type="SAM" id="SignalP"/>
    </source>
</evidence>
<accession>A0ABT3TKF0</accession>
<dbReference type="RefSeq" id="WP_279246776.1">
    <property type="nucleotide sequence ID" value="NZ_SHNN01000004.1"/>
</dbReference>
<evidence type="ECO:0000313" key="2">
    <source>
        <dbReference type="EMBL" id="MCX2982746.1"/>
    </source>
</evidence>
<reference evidence="2" key="1">
    <citation type="submission" date="2019-02" db="EMBL/GenBank/DDBJ databases">
        <authorList>
            <person name="Li S.-H."/>
        </authorList>
    </citation>
    <scope>NUCLEOTIDE SEQUENCE</scope>
    <source>
        <strain evidence="2">IMCC14734</strain>
    </source>
</reference>
<evidence type="ECO:0008006" key="4">
    <source>
        <dbReference type="Google" id="ProtNLM"/>
    </source>
</evidence>
<feature type="chain" id="PRO_5047490924" description="Porin" evidence="1">
    <location>
        <begin position="23"/>
        <end position="380"/>
    </location>
</feature>
<dbReference type="SUPFAM" id="SSF56935">
    <property type="entry name" value="Porins"/>
    <property type="match status" value="1"/>
</dbReference>
<dbReference type="Proteomes" id="UP001143362">
    <property type="component" value="Unassembled WGS sequence"/>
</dbReference>
<dbReference type="InterPro" id="IPR023614">
    <property type="entry name" value="Porin_dom_sf"/>
</dbReference>
<protein>
    <recommendedName>
        <fullName evidence="4">Porin</fullName>
    </recommendedName>
</protein>
<sequence length="380" mass="42816">MRRYFPGLLLLPVLLPALLAQADDKQRLELSGRVFVDGDYYESFWSSEGDDSSRSVELRNARLEMNYDFPRGWNGKLQVNASADQDDSDLGYGSVYMRYTKWKPADITLGRMKEPVGMELNTGSSKLQTIERSMMTDAFTAGKSWGVHLFDANNKRRWALALVMEDDQDGDYDRYDETGYDDLPVAVAGRYTLSPINTDEQTLQLGISATVRDWRENTFRIASRGEVSGADRVVRSAEFEADSQAVVGFEGLYRLGGWQVQGEYMATRVAEVAGPDWDYSGYYVTGSYLFGAQQRRFRKGEFRRLKPESGAWELVARYSYLDARQRGLGSVAAVSTVGVNYYANEKLRLMLAFLHPDISGSVRHADPDGNAVSARLQLNF</sequence>
<dbReference type="Gene3D" id="2.40.160.10">
    <property type="entry name" value="Porin"/>
    <property type="match status" value="1"/>
</dbReference>
<name>A0ABT3TKF0_9GAMM</name>
<proteinExistence type="predicted"/>
<dbReference type="Pfam" id="PF07396">
    <property type="entry name" value="Porin_O_P"/>
    <property type="match status" value="1"/>
</dbReference>
<feature type="signal peptide" evidence="1">
    <location>
        <begin position="1"/>
        <end position="22"/>
    </location>
</feature>